<comment type="subcellular location">
    <subcellularLocation>
        <location evidence="1">Endomembrane system</location>
        <topology evidence="1">Multi-pass membrane protein</topology>
    </subcellularLocation>
</comment>
<gene>
    <name evidence="7" type="ORF">F8153_14325</name>
</gene>
<keyword evidence="2 5" id="KW-0812">Transmembrane</keyword>
<dbReference type="AlphaFoldDB" id="A0A833HLI1"/>
<evidence type="ECO:0000256" key="3">
    <source>
        <dbReference type="ARBA" id="ARBA00022989"/>
    </source>
</evidence>
<dbReference type="InterPro" id="IPR003807">
    <property type="entry name" value="DUF202"/>
</dbReference>
<protein>
    <submittedName>
        <fullName evidence="7">DUF202 domain-containing protein</fullName>
    </submittedName>
</protein>
<evidence type="ECO:0000313" key="8">
    <source>
        <dbReference type="Proteomes" id="UP000465601"/>
    </source>
</evidence>
<evidence type="ECO:0000259" key="6">
    <source>
        <dbReference type="Pfam" id="PF02656"/>
    </source>
</evidence>
<evidence type="ECO:0000256" key="1">
    <source>
        <dbReference type="ARBA" id="ARBA00004127"/>
    </source>
</evidence>
<feature type="domain" description="DUF202" evidence="6">
    <location>
        <begin position="7"/>
        <end position="67"/>
    </location>
</feature>
<dbReference type="Proteomes" id="UP000465601">
    <property type="component" value="Unassembled WGS sequence"/>
</dbReference>
<evidence type="ECO:0000313" key="7">
    <source>
        <dbReference type="EMBL" id="KAB3525905.1"/>
    </source>
</evidence>
<organism evidence="7 8">
    <name type="scientific">Alkaliphilus serpentinus</name>
    <dbReference type="NCBI Taxonomy" id="1482731"/>
    <lineage>
        <taxon>Bacteria</taxon>
        <taxon>Bacillati</taxon>
        <taxon>Bacillota</taxon>
        <taxon>Clostridia</taxon>
        <taxon>Peptostreptococcales</taxon>
        <taxon>Natronincolaceae</taxon>
        <taxon>Alkaliphilus</taxon>
    </lineage>
</organism>
<dbReference type="Pfam" id="PF02656">
    <property type="entry name" value="DUF202"/>
    <property type="match status" value="1"/>
</dbReference>
<feature type="transmembrane region" description="Helical" evidence="5">
    <location>
        <begin position="14"/>
        <end position="35"/>
    </location>
</feature>
<evidence type="ECO:0000256" key="2">
    <source>
        <dbReference type="ARBA" id="ARBA00022692"/>
    </source>
</evidence>
<name>A0A833HLI1_9FIRM</name>
<proteinExistence type="predicted"/>
<dbReference type="EMBL" id="WBZB01000055">
    <property type="protein sequence ID" value="KAB3525905.1"/>
    <property type="molecule type" value="Genomic_DNA"/>
</dbReference>
<evidence type="ECO:0000256" key="4">
    <source>
        <dbReference type="ARBA" id="ARBA00023136"/>
    </source>
</evidence>
<sequence length="128" mass="14751">MYSGGSYLAHERTFIAWIRTDLALYGAGIGIITFLDEEGPTWFIRTMGTILVITALTSYAYAYWRYSNIRIKLEEEGMDVTPFWLLIMLTIVIVELTLVSSVLILRIPSKKIRPDLKNWLFRPGLFVN</sequence>
<keyword evidence="3 5" id="KW-1133">Transmembrane helix</keyword>
<keyword evidence="4 5" id="KW-0472">Membrane</keyword>
<accession>A0A833HLI1</accession>
<feature type="transmembrane region" description="Helical" evidence="5">
    <location>
        <begin position="42"/>
        <end position="63"/>
    </location>
</feature>
<dbReference type="RefSeq" id="WP_151867039.1">
    <property type="nucleotide sequence ID" value="NZ_WBZB01000055.1"/>
</dbReference>
<feature type="transmembrane region" description="Helical" evidence="5">
    <location>
        <begin position="83"/>
        <end position="105"/>
    </location>
</feature>
<dbReference type="OrthoDB" id="582337at2"/>
<comment type="caution">
    <text evidence="7">The sequence shown here is derived from an EMBL/GenBank/DDBJ whole genome shotgun (WGS) entry which is preliminary data.</text>
</comment>
<evidence type="ECO:0000256" key="5">
    <source>
        <dbReference type="SAM" id="Phobius"/>
    </source>
</evidence>
<reference evidence="7 8" key="1">
    <citation type="submission" date="2019-10" db="EMBL/GenBank/DDBJ databases">
        <title>Alkaliphilus serpentinus sp. nov. and Alkaliphilus pronyensis sp. nov., two novel anaerobic alkaliphilic species isolated from the serpentinized-hosted hydrothermal field of the Prony Bay (New Caledonia).</title>
        <authorList>
            <person name="Postec A."/>
        </authorList>
    </citation>
    <scope>NUCLEOTIDE SEQUENCE [LARGE SCALE GENOMIC DNA]</scope>
    <source>
        <strain evidence="7 8">LacT</strain>
    </source>
</reference>
<dbReference type="GO" id="GO:0012505">
    <property type="term" value="C:endomembrane system"/>
    <property type="evidence" value="ECO:0007669"/>
    <property type="project" value="UniProtKB-SubCell"/>
</dbReference>
<keyword evidence="8" id="KW-1185">Reference proteome</keyword>